<keyword evidence="1" id="KW-1133">Transmembrane helix</keyword>
<feature type="transmembrane region" description="Helical" evidence="1">
    <location>
        <begin position="138"/>
        <end position="159"/>
    </location>
</feature>
<evidence type="ECO:0000256" key="1">
    <source>
        <dbReference type="SAM" id="Phobius"/>
    </source>
</evidence>
<keyword evidence="3" id="KW-1185">Reference proteome</keyword>
<name>A0A1V9Z106_9STRA</name>
<accession>A0A1V9Z106</accession>
<comment type="caution">
    <text evidence="2">The sequence shown here is derived from an EMBL/GenBank/DDBJ whole genome shotgun (WGS) entry which is preliminary data.</text>
</comment>
<keyword evidence="1" id="KW-0472">Membrane</keyword>
<evidence type="ECO:0008006" key="4">
    <source>
        <dbReference type="Google" id="ProtNLM"/>
    </source>
</evidence>
<dbReference type="AlphaFoldDB" id="A0A1V9Z106"/>
<gene>
    <name evidence="2" type="ORF">THRCLA_22448</name>
</gene>
<evidence type="ECO:0000313" key="2">
    <source>
        <dbReference type="EMBL" id="OQR91592.1"/>
    </source>
</evidence>
<reference evidence="2 3" key="1">
    <citation type="journal article" date="2014" name="Genome Biol. Evol.">
        <title>The secreted proteins of Achlya hypogyna and Thraustotheca clavata identify the ancestral oomycete secretome and reveal gene acquisitions by horizontal gene transfer.</title>
        <authorList>
            <person name="Misner I."/>
            <person name="Blouin N."/>
            <person name="Leonard G."/>
            <person name="Richards T.A."/>
            <person name="Lane C.E."/>
        </authorList>
    </citation>
    <scope>NUCLEOTIDE SEQUENCE [LARGE SCALE GENOMIC DNA]</scope>
    <source>
        <strain evidence="2 3">ATCC 34112</strain>
    </source>
</reference>
<keyword evidence="1" id="KW-0812">Transmembrane</keyword>
<dbReference type="Proteomes" id="UP000243217">
    <property type="component" value="Unassembled WGS sequence"/>
</dbReference>
<evidence type="ECO:0000313" key="3">
    <source>
        <dbReference type="Proteomes" id="UP000243217"/>
    </source>
</evidence>
<feature type="transmembrane region" description="Helical" evidence="1">
    <location>
        <begin position="165"/>
        <end position="185"/>
    </location>
</feature>
<proteinExistence type="predicted"/>
<organism evidence="2 3">
    <name type="scientific">Thraustotheca clavata</name>
    <dbReference type="NCBI Taxonomy" id="74557"/>
    <lineage>
        <taxon>Eukaryota</taxon>
        <taxon>Sar</taxon>
        <taxon>Stramenopiles</taxon>
        <taxon>Oomycota</taxon>
        <taxon>Saprolegniomycetes</taxon>
        <taxon>Saprolegniales</taxon>
        <taxon>Achlyaceae</taxon>
        <taxon>Thraustotheca</taxon>
    </lineage>
</organism>
<sequence>MKESIVDILLSGTLPIFLKNFVQGSHEHSLMNCIFVRFDDIEWDYELLDDIGSINVKNGIIKGVRLNGNSVVPETVTFDNTFEQCPLARKAGIPLFVKKTNMISTEKSKNLLSPIMFDPFAIDFDSILYKISSCTTDVVNFVAYLLIGLTLRYVFAFVYHLKIVGLWLGMVGAFCSAASIGLTILKWHNLERIINDSATQVVVTSNPNYRRMQYNFSCIT</sequence>
<dbReference type="EMBL" id="JNBS01002405">
    <property type="protein sequence ID" value="OQR91592.1"/>
    <property type="molecule type" value="Genomic_DNA"/>
</dbReference>
<protein>
    <recommendedName>
        <fullName evidence="4">Transmembrane protein</fullName>
    </recommendedName>
</protein>